<dbReference type="InterPro" id="IPR028261">
    <property type="entry name" value="DPD_II"/>
</dbReference>
<dbReference type="Gene3D" id="3.10.20.440">
    <property type="entry name" value="2Fe-2S iron-sulphur cluster binding domain, sarcosine oxidase, alpha subunit, N-terminal domain"/>
    <property type="match status" value="1"/>
</dbReference>
<dbReference type="PROSITE" id="PS51085">
    <property type="entry name" value="2FE2S_FER_2"/>
    <property type="match status" value="1"/>
</dbReference>
<dbReference type="Pfam" id="PF04879">
    <property type="entry name" value="Molybdop_Fe4S4"/>
    <property type="match status" value="1"/>
</dbReference>
<dbReference type="GO" id="GO:0016491">
    <property type="term" value="F:oxidoreductase activity"/>
    <property type="evidence" value="ECO:0007669"/>
    <property type="project" value="UniProtKB-KW"/>
</dbReference>
<evidence type="ECO:0000256" key="4">
    <source>
        <dbReference type="ARBA" id="ARBA00023002"/>
    </source>
</evidence>
<dbReference type="SMART" id="SM00926">
    <property type="entry name" value="Molybdop_Fe4S4"/>
    <property type="match status" value="1"/>
</dbReference>
<keyword evidence="2" id="KW-0479">Metal-binding</keyword>
<evidence type="ECO:0000313" key="10">
    <source>
        <dbReference type="EMBL" id="QAA76190.1"/>
    </source>
</evidence>
<evidence type="ECO:0000256" key="6">
    <source>
        <dbReference type="ARBA" id="ARBA00023014"/>
    </source>
</evidence>
<dbReference type="Pfam" id="PF07992">
    <property type="entry name" value="Pyr_redox_2"/>
    <property type="match status" value="1"/>
</dbReference>
<dbReference type="Gene3D" id="3.30.200.210">
    <property type="match status" value="1"/>
</dbReference>
<reference evidence="11" key="1">
    <citation type="submission" date="2018-12" db="EMBL/GenBank/DDBJ databases">
        <title>Complete genome sequence of an uncultured bacterium of the candidate phylum Bipolaricaulota.</title>
        <authorList>
            <person name="Kadnikov V.V."/>
            <person name="Mardanov A.V."/>
            <person name="Beletsky A.V."/>
            <person name="Frank Y.A."/>
            <person name="Karnachuk O.V."/>
            <person name="Ravin N.V."/>
        </authorList>
    </citation>
    <scope>NUCLEOTIDE SEQUENCE [LARGE SCALE GENOMIC DNA]</scope>
</reference>
<dbReference type="InterPro" id="IPR006656">
    <property type="entry name" value="Mopterin_OxRdtase"/>
</dbReference>
<dbReference type="InterPro" id="IPR017900">
    <property type="entry name" value="4Fe4S_Fe_S_CS"/>
</dbReference>
<dbReference type="PRINTS" id="PR00469">
    <property type="entry name" value="PNDRDTASEII"/>
</dbReference>
<keyword evidence="5" id="KW-0408">Iron</keyword>
<dbReference type="InterPro" id="IPR054351">
    <property type="entry name" value="NADH_UbQ_OxRdtase_ferredoxin"/>
</dbReference>
<dbReference type="InterPro" id="IPR009051">
    <property type="entry name" value="Helical_ferredxn"/>
</dbReference>
<dbReference type="InterPro" id="IPR017896">
    <property type="entry name" value="4Fe4S_Fe-S-bd"/>
</dbReference>
<dbReference type="SUPFAM" id="SSF54292">
    <property type="entry name" value="2Fe-2S ferredoxin-like"/>
    <property type="match status" value="1"/>
</dbReference>
<feature type="domain" description="2Fe-2S ferredoxin-type" evidence="7">
    <location>
        <begin position="3"/>
        <end position="81"/>
    </location>
</feature>
<protein>
    <submittedName>
        <fullName evidence="10">Glutamate synthase [NADPH] small chain</fullName>
    </submittedName>
</protein>
<keyword evidence="3" id="KW-0677">Repeat</keyword>
<keyword evidence="6" id="KW-0411">Iron-sulfur</keyword>
<keyword evidence="4" id="KW-0560">Oxidoreductase</keyword>
<evidence type="ECO:0000256" key="5">
    <source>
        <dbReference type="ARBA" id="ARBA00023004"/>
    </source>
</evidence>
<dbReference type="InterPro" id="IPR042204">
    <property type="entry name" value="2Fe-2S-bd_N"/>
</dbReference>
<dbReference type="CDD" id="cd00368">
    <property type="entry name" value="Molybdopterin-Binding"/>
    <property type="match status" value="1"/>
</dbReference>
<evidence type="ECO:0000256" key="2">
    <source>
        <dbReference type="ARBA" id="ARBA00022723"/>
    </source>
</evidence>
<organism evidence="10 11">
    <name type="scientific">Bipolaricaulis sibiricus</name>
    <dbReference type="NCBI Taxonomy" id="2501609"/>
    <lineage>
        <taxon>Bacteria</taxon>
        <taxon>Candidatus Bipolaricaulota</taxon>
        <taxon>Candidatus Bipolaricaulia</taxon>
        <taxon>Candidatus Bipolaricaulales</taxon>
        <taxon>Candidatus Bipolaricaulaceae</taxon>
        <taxon>Candidatus Bipolaricaulis</taxon>
    </lineage>
</organism>
<dbReference type="Pfam" id="PF00384">
    <property type="entry name" value="Molybdopterin"/>
    <property type="match status" value="1"/>
</dbReference>
<gene>
    <name evidence="10" type="ORF">BIP78_0424</name>
</gene>
<dbReference type="PANTHER" id="PTHR42783:SF3">
    <property type="entry name" value="GLUTAMATE SYNTHASE [NADPH] SMALL CHAIN-RELATED"/>
    <property type="match status" value="1"/>
</dbReference>
<feature type="domain" description="4Fe-4S Mo/W bis-MGD-type" evidence="9">
    <location>
        <begin position="684"/>
        <end position="744"/>
    </location>
</feature>
<dbReference type="Gene3D" id="3.40.50.740">
    <property type="match status" value="1"/>
</dbReference>
<feature type="domain" description="4Fe-4S ferredoxin-type" evidence="8">
    <location>
        <begin position="603"/>
        <end position="633"/>
    </location>
</feature>
<dbReference type="Pfam" id="PF22117">
    <property type="entry name" value="Fer4_Nqo3"/>
    <property type="match status" value="1"/>
</dbReference>
<evidence type="ECO:0000259" key="9">
    <source>
        <dbReference type="PROSITE" id="PS51669"/>
    </source>
</evidence>
<evidence type="ECO:0000259" key="8">
    <source>
        <dbReference type="PROSITE" id="PS51379"/>
    </source>
</evidence>
<dbReference type="Proteomes" id="UP000287233">
    <property type="component" value="Chromosome"/>
</dbReference>
<dbReference type="InterPro" id="IPR001041">
    <property type="entry name" value="2Fe-2S_ferredoxin-type"/>
</dbReference>
<dbReference type="FunFam" id="3.30.70.20:FF:000035">
    <property type="entry name" value="Iron hydrogenase 1"/>
    <property type="match status" value="1"/>
</dbReference>
<dbReference type="GO" id="GO:0051539">
    <property type="term" value="F:4 iron, 4 sulfur cluster binding"/>
    <property type="evidence" value="ECO:0007669"/>
    <property type="project" value="UniProtKB-KW"/>
</dbReference>
<dbReference type="PANTHER" id="PTHR42783">
    <property type="entry name" value="GLUTAMATE SYNTHASE [NADPH] SMALL CHAIN"/>
    <property type="match status" value="1"/>
</dbReference>
<dbReference type="SUPFAM" id="SSF51971">
    <property type="entry name" value="Nucleotide-binding domain"/>
    <property type="match status" value="2"/>
</dbReference>
<evidence type="ECO:0000256" key="1">
    <source>
        <dbReference type="ARBA" id="ARBA00022485"/>
    </source>
</evidence>
<dbReference type="Gene3D" id="1.10.1060.10">
    <property type="entry name" value="Alpha-helical ferredoxin"/>
    <property type="match status" value="1"/>
</dbReference>
<dbReference type="Gene3D" id="3.30.70.20">
    <property type="match status" value="1"/>
</dbReference>
<dbReference type="Gene3D" id="3.50.50.60">
    <property type="entry name" value="FAD/NAD(P)-binding domain"/>
    <property type="match status" value="1"/>
</dbReference>
<dbReference type="SUPFAM" id="SSF54862">
    <property type="entry name" value="4Fe-4S ferredoxins"/>
    <property type="match status" value="1"/>
</dbReference>
<dbReference type="PRINTS" id="PR00368">
    <property type="entry name" value="FADPNR"/>
</dbReference>
<sequence length="1095" mass="117738">MNRTVRVLLDGHEAHGFPGQTILSLCADCGIEIPTLCHDPHLSPHGGCSLCLVDVKGARTLVRACVTELTPGMEIRTNTDRVRRARKTDLELLLSDHVGDCRPPCTLACPARGDVQGYVNLAAQGKYTESLAALHENVTLPASIGRVCPAPCEEVCRRNFVDDEPVSIREIKRFVGDWCLAHGDLGTIPLAADNGRSVAIVGGGPAGLSAAYYLRRLGYAVTLYEKEAHLGGMMRYGIPDYRLPPAVLQAEIDWILAHGIGVRTGTALGRDVTLDELREGYDAVLLALGCWRSSSLRVPGEDLPGVLPGIGFLYEVNAGRPPHIGRRVAVIGGGNTAMDAARCARRLGADEVTVVYRRSRAEMPAQPIEVEEAMEEGIEFAFLAAPKAIEGTGKVERLLCERMELGEPDASGRRQPVPTGETFQLVVDTVIAAVGQAADLSALPRELHDGRWPKVDDHYATPIPGVFACGDLRTGPDIAIGAIGEGHWAALSIHRYLTVGEPRRPYECDVVQRDLGPKDFADRPRIPREHPGVASAADRLGAPWGEFNAGLAEDQVLRDAARCMECGCPDLHECKLRRYSVEYEASPDRYAGAHVPRLAEANPFYDRNMDKCVLCGRCVRACDEIAGFHAIDFVRRGFEGTIGAEFLRPIETAECTGCGMCVQLCPVGALVEKRLPRRVHSARLRAVATHCGECPVGCDLLLDVEPLSGRIVRVRTDLDAVRGVSFGNACARGRLAPFNLHEGRLEQPLLRLRGRAREVGWSEFLDKVSSFVRGGIPGTAILAAADLASEDYRALHDLVGTLPGPCLVAVDEVATTAPLWAGLAERGEGAQAGLAELREADLVLLLGAHLEEEQPVLASWIRLSMRRSRLRVVAVGGNLGRLARGDTLWFDASPADQARVLAALRDCLHGERSSSSEPGLGRAADRLKEGKRIVVLIGSELAADESGRRALADLLESVGQPKLIPLYRGANVRGARALAERGVSAADVAAAVRAGTVRTLFAVGADPLDHGLTEEDLRKLDCYVLLHSFRTRSLSVARAAAPSARWLERDGTFENLTGATLSWKAAAVPPGAAKPLPWIVAGLVRRLGASAAPRG</sequence>
<dbReference type="InterPro" id="IPR036010">
    <property type="entry name" value="2Fe-2S_ferredoxin-like_sf"/>
</dbReference>
<dbReference type="PROSITE" id="PS51379">
    <property type="entry name" value="4FE4S_FER_2"/>
    <property type="match status" value="2"/>
</dbReference>
<dbReference type="SUPFAM" id="SSF53706">
    <property type="entry name" value="Formate dehydrogenase/DMSO reductase, domains 1-3"/>
    <property type="match status" value="1"/>
</dbReference>
<dbReference type="Gene3D" id="3.40.50.720">
    <property type="entry name" value="NAD(P)-binding Rossmann-like Domain"/>
    <property type="match status" value="1"/>
</dbReference>
<dbReference type="InterPro" id="IPR006963">
    <property type="entry name" value="Mopterin_OxRdtase_4Fe-4S_dom"/>
</dbReference>
<evidence type="ECO:0000256" key="3">
    <source>
        <dbReference type="ARBA" id="ARBA00022737"/>
    </source>
</evidence>
<dbReference type="Pfam" id="PF13510">
    <property type="entry name" value="Fer2_4"/>
    <property type="match status" value="1"/>
</dbReference>
<dbReference type="EMBL" id="CP034928">
    <property type="protein sequence ID" value="QAA76190.1"/>
    <property type="molecule type" value="Genomic_DNA"/>
</dbReference>
<dbReference type="GO" id="GO:0046872">
    <property type="term" value="F:metal ion binding"/>
    <property type="evidence" value="ECO:0007669"/>
    <property type="project" value="UniProtKB-KW"/>
</dbReference>
<dbReference type="InterPro" id="IPR036188">
    <property type="entry name" value="FAD/NAD-bd_sf"/>
</dbReference>
<dbReference type="SUPFAM" id="SSF46548">
    <property type="entry name" value="alpha-helical ferredoxin"/>
    <property type="match status" value="1"/>
</dbReference>
<evidence type="ECO:0000313" key="11">
    <source>
        <dbReference type="Proteomes" id="UP000287233"/>
    </source>
</evidence>
<dbReference type="KEGG" id="bih:BIP78_0424"/>
<keyword evidence="1" id="KW-0004">4Fe-4S</keyword>
<dbReference type="InterPro" id="IPR023753">
    <property type="entry name" value="FAD/NAD-binding_dom"/>
</dbReference>
<proteinExistence type="predicted"/>
<dbReference type="Pfam" id="PF14691">
    <property type="entry name" value="Fer4_20"/>
    <property type="match status" value="1"/>
</dbReference>
<dbReference type="CDD" id="cd00207">
    <property type="entry name" value="fer2"/>
    <property type="match status" value="1"/>
</dbReference>
<name>A0A410FTD2_BIPS1</name>
<dbReference type="AlphaFoldDB" id="A0A410FTD2"/>
<feature type="domain" description="4Fe-4S ferredoxin-type" evidence="8">
    <location>
        <begin position="646"/>
        <end position="675"/>
    </location>
</feature>
<dbReference type="PROSITE" id="PS00198">
    <property type="entry name" value="4FE4S_FER_1"/>
    <property type="match status" value="1"/>
</dbReference>
<accession>A0A410FTD2</accession>
<dbReference type="PROSITE" id="PS51669">
    <property type="entry name" value="4FE4S_MOW_BIS_MGD"/>
    <property type="match status" value="1"/>
</dbReference>
<evidence type="ECO:0000259" key="7">
    <source>
        <dbReference type="PROSITE" id="PS51085"/>
    </source>
</evidence>